<evidence type="ECO:0000256" key="4">
    <source>
        <dbReference type="ARBA" id="ARBA00013858"/>
    </source>
</evidence>
<evidence type="ECO:0000256" key="2">
    <source>
        <dbReference type="ARBA" id="ARBA00005426"/>
    </source>
</evidence>
<keyword evidence="6" id="KW-0547">Nucleotide-binding</keyword>
<dbReference type="STRING" id="201973.SAMN04488025_11352"/>
<comment type="similarity">
    <text evidence="8">Belongs to the MoaD family.</text>
</comment>
<accession>A0A1I2NL63</accession>
<dbReference type="InterPro" id="IPR016155">
    <property type="entry name" value="Mopterin_synth/thiamin_S_b"/>
</dbReference>
<evidence type="ECO:0000256" key="8">
    <source>
        <dbReference type="ARBA" id="ARBA00024200"/>
    </source>
</evidence>
<dbReference type="GO" id="GO:0030366">
    <property type="term" value="F:molybdopterin synthase activity"/>
    <property type="evidence" value="ECO:0007669"/>
    <property type="project" value="UniProtKB-EC"/>
</dbReference>
<proteinExistence type="inferred from homology"/>
<dbReference type="GO" id="GO:0006777">
    <property type="term" value="P:Mo-molybdopterin cofactor biosynthetic process"/>
    <property type="evidence" value="ECO:0007669"/>
    <property type="project" value="UniProtKB-KW"/>
</dbReference>
<keyword evidence="25" id="KW-1185">Reference proteome</keyword>
<reference evidence="24 25" key="1">
    <citation type="submission" date="2016-10" db="EMBL/GenBank/DDBJ databases">
        <authorList>
            <person name="de Groot N.N."/>
        </authorList>
    </citation>
    <scope>NUCLEOTIDE SEQUENCE [LARGE SCALE GENOMIC DNA]</scope>
    <source>
        <strain evidence="24 25">DSM 44945</strain>
    </source>
</reference>
<dbReference type="InterPro" id="IPR003448">
    <property type="entry name" value="Mopterin_biosynth_MoaE"/>
</dbReference>
<feature type="region of interest" description="Disordered" evidence="23">
    <location>
        <begin position="220"/>
        <end position="240"/>
    </location>
</feature>
<dbReference type="InterPro" id="IPR036563">
    <property type="entry name" value="MoaE_sf"/>
</dbReference>
<comment type="similarity">
    <text evidence="2">Belongs to the MoaE family.</text>
</comment>
<evidence type="ECO:0000256" key="5">
    <source>
        <dbReference type="ARBA" id="ARBA00022679"/>
    </source>
</evidence>
<evidence type="ECO:0000256" key="18">
    <source>
        <dbReference type="ARBA" id="ARBA00075076"/>
    </source>
</evidence>
<keyword evidence="7" id="KW-0501">Molybdenum cofactor biosynthesis</keyword>
<sequence length="240" mass="26675">MPDMMEIEVLFFAGIAEATGMRRTVLAVDEGITVGKLIDQLCERHPEAAPLIRRSVVSLNQEYASADQTVRPGDEIALIPPVSGGEEADEGLFFVTEKPLSADRMIRLVSNPRAGAVLTFVGTVREWTEGKRTLYLEYEAYQPMAEKKMKEIADEIRRRWPDARVAMAHRVGRLEIGEISVIIAAAAPHRGEAFAAGRYAIERLKEIVPIWKKEVWADGSEWKGPQKGPWDPRAGQAPSP</sequence>
<dbReference type="FunFam" id="3.10.20.30:FF:000010">
    <property type="entry name" value="Molybdopterin synthase sulfur carrier subunit"/>
    <property type="match status" value="1"/>
</dbReference>
<dbReference type="PANTHER" id="PTHR23404">
    <property type="entry name" value="MOLYBDOPTERIN SYNTHASE RELATED"/>
    <property type="match status" value="1"/>
</dbReference>
<evidence type="ECO:0000256" key="21">
    <source>
        <dbReference type="ARBA" id="ARBA00078020"/>
    </source>
</evidence>
<evidence type="ECO:0000256" key="7">
    <source>
        <dbReference type="ARBA" id="ARBA00023150"/>
    </source>
</evidence>
<dbReference type="Gene3D" id="3.90.1170.40">
    <property type="entry name" value="Molybdopterin biosynthesis MoaE subunit"/>
    <property type="match status" value="1"/>
</dbReference>
<gene>
    <name evidence="24" type="ORF">SAMN04488025_11352</name>
</gene>
<evidence type="ECO:0000256" key="3">
    <source>
        <dbReference type="ARBA" id="ARBA00011950"/>
    </source>
</evidence>
<evidence type="ECO:0000256" key="16">
    <source>
        <dbReference type="ARBA" id="ARBA00054425"/>
    </source>
</evidence>
<evidence type="ECO:0000256" key="19">
    <source>
        <dbReference type="ARBA" id="ARBA00076711"/>
    </source>
</evidence>
<name>A0A1I2NL63_9BACL</name>
<comment type="function">
    <text evidence="16">Involved in sulfur transfer in the conversion of molybdopterin precursor Z to molybdopterin.</text>
</comment>
<dbReference type="InterPro" id="IPR003749">
    <property type="entry name" value="ThiS/MoaD-like"/>
</dbReference>
<dbReference type="CDD" id="cd00754">
    <property type="entry name" value="Ubl_MoaD"/>
    <property type="match status" value="1"/>
</dbReference>
<evidence type="ECO:0000256" key="13">
    <source>
        <dbReference type="ARBA" id="ARBA00030781"/>
    </source>
</evidence>
<evidence type="ECO:0000313" key="24">
    <source>
        <dbReference type="EMBL" id="SFG03770.1"/>
    </source>
</evidence>
<evidence type="ECO:0000256" key="12">
    <source>
        <dbReference type="ARBA" id="ARBA00030407"/>
    </source>
</evidence>
<dbReference type="GO" id="GO:0000166">
    <property type="term" value="F:nucleotide binding"/>
    <property type="evidence" value="ECO:0007669"/>
    <property type="project" value="UniProtKB-KW"/>
</dbReference>
<keyword evidence="5" id="KW-0808">Transferase</keyword>
<evidence type="ECO:0000256" key="20">
    <source>
        <dbReference type="ARBA" id="ARBA00077809"/>
    </source>
</evidence>
<dbReference type="InterPro" id="IPR012675">
    <property type="entry name" value="Beta-grasp_dom_sf"/>
</dbReference>
<organism evidence="24 25">
    <name type="scientific">Planifilum fulgidum</name>
    <dbReference type="NCBI Taxonomy" id="201973"/>
    <lineage>
        <taxon>Bacteria</taxon>
        <taxon>Bacillati</taxon>
        <taxon>Bacillota</taxon>
        <taxon>Bacilli</taxon>
        <taxon>Bacillales</taxon>
        <taxon>Thermoactinomycetaceae</taxon>
        <taxon>Planifilum</taxon>
    </lineage>
</organism>
<dbReference type="FunFam" id="3.90.1170.40:FF:000003">
    <property type="entry name" value="Molybdopterin converting factor subunit 2"/>
    <property type="match status" value="1"/>
</dbReference>
<evidence type="ECO:0000256" key="17">
    <source>
        <dbReference type="ARBA" id="ARBA00063099"/>
    </source>
</evidence>
<evidence type="ECO:0000256" key="6">
    <source>
        <dbReference type="ARBA" id="ARBA00022741"/>
    </source>
</evidence>
<dbReference type="EC" id="2.8.1.12" evidence="3"/>
<evidence type="ECO:0000256" key="11">
    <source>
        <dbReference type="ARBA" id="ARBA00029745"/>
    </source>
</evidence>
<comment type="subunit">
    <text evidence="17">Heterotetramer of 2 MoaD subunits and 2 MoaE subunits. Forms a stable heterotetrameric complex of 2 MoaD and 2 MoeB during adenylation of MoaD by MoeB. During catalysis MoaD shuttles between the two heterotetrameric complexes.</text>
</comment>
<dbReference type="EMBL" id="FOOK01000013">
    <property type="protein sequence ID" value="SFG03770.1"/>
    <property type="molecule type" value="Genomic_DNA"/>
</dbReference>
<dbReference type="Gene3D" id="3.10.20.30">
    <property type="match status" value="1"/>
</dbReference>
<evidence type="ECO:0000256" key="10">
    <source>
        <dbReference type="ARBA" id="ARBA00026066"/>
    </source>
</evidence>
<evidence type="ECO:0000256" key="22">
    <source>
        <dbReference type="ARBA" id="ARBA00078992"/>
    </source>
</evidence>
<dbReference type="AlphaFoldDB" id="A0A1I2NL63"/>
<evidence type="ECO:0000256" key="14">
    <source>
        <dbReference type="ARBA" id="ARBA00032474"/>
    </source>
</evidence>
<comment type="pathway">
    <text evidence="1">Cofactor biosynthesis; molybdopterin biosynthesis.</text>
</comment>
<dbReference type="Pfam" id="PF02391">
    <property type="entry name" value="MoaE"/>
    <property type="match status" value="1"/>
</dbReference>
<comment type="subunit">
    <text evidence="10">Heterotetramer of 2 MoaD subunits and 2 MoaE subunits. Also stable as homodimer. The enzyme changes between these two forms during catalysis.</text>
</comment>
<evidence type="ECO:0000256" key="1">
    <source>
        <dbReference type="ARBA" id="ARBA00005046"/>
    </source>
</evidence>
<dbReference type="NCBIfam" id="TIGR01682">
    <property type="entry name" value="moaD"/>
    <property type="match status" value="1"/>
</dbReference>
<evidence type="ECO:0000313" key="25">
    <source>
        <dbReference type="Proteomes" id="UP000198661"/>
    </source>
</evidence>
<evidence type="ECO:0000256" key="15">
    <source>
        <dbReference type="ARBA" id="ARBA00049878"/>
    </source>
</evidence>
<evidence type="ECO:0000256" key="23">
    <source>
        <dbReference type="SAM" id="MobiDB-lite"/>
    </source>
</evidence>
<dbReference type="CDD" id="cd00756">
    <property type="entry name" value="MoaE"/>
    <property type="match status" value="1"/>
</dbReference>
<protein>
    <recommendedName>
        <fullName evidence="4">Molybdopterin synthase catalytic subunit</fullName>
        <ecNumber evidence="3">2.8.1.12</ecNumber>
    </recommendedName>
    <alternativeName>
        <fullName evidence="21">MPT synthase subunit 1</fullName>
    </alternativeName>
    <alternativeName>
        <fullName evidence="13">MPT synthase subunit 2</fullName>
    </alternativeName>
    <alternativeName>
        <fullName evidence="18">Molybdenum cofactor biosynthesis protein D</fullName>
    </alternativeName>
    <alternativeName>
        <fullName evidence="11">Molybdenum cofactor biosynthesis protein E</fullName>
    </alternativeName>
    <alternativeName>
        <fullName evidence="9">Molybdopterin synthase sulfur carrier subunit</fullName>
    </alternativeName>
    <alternativeName>
        <fullName evidence="12">Molybdopterin-converting factor large subunit</fullName>
    </alternativeName>
    <alternativeName>
        <fullName evidence="20">Molybdopterin-converting factor small subunit</fullName>
    </alternativeName>
    <alternativeName>
        <fullName evidence="19">Molybdopterin-converting factor subunit 1</fullName>
    </alternativeName>
    <alternativeName>
        <fullName evidence="14">Molybdopterin-converting factor subunit 2</fullName>
    </alternativeName>
    <alternativeName>
        <fullName evidence="22">Sulfur carrier protein MoaD</fullName>
    </alternativeName>
</protein>
<dbReference type="Proteomes" id="UP000198661">
    <property type="component" value="Unassembled WGS sequence"/>
</dbReference>
<comment type="catalytic activity">
    <reaction evidence="15">
        <text>2 [molybdopterin-synthase sulfur-carrier protein]-C-terminal-Gly-aminoethanethioate + cyclic pyranopterin phosphate + H2O = molybdopterin + 2 [molybdopterin-synthase sulfur-carrier protein]-C-terminal Gly-Gly + 2 H(+)</text>
        <dbReference type="Rhea" id="RHEA:26333"/>
        <dbReference type="Rhea" id="RHEA-COMP:12202"/>
        <dbReference type="Rhea" id="RHEA-COMP:19907"/>
        <dbReference type="ChEBI" id="CHEBI:15377"/>
        <dbReference type="ChEBI" id="CHEBI:15378"/>
        <dbReference type="ChEBI" id="CHEBI:58698"/>
        <dbReference type="ChEBI" id="CHEBI:59648"/>
        <dbReference type="ChEBI" id="CHEBI:90778"/>
        <dbReference type="ChEBI" id="CHEBI:232372"/>
        <dbReference type="EC" id="2.8.1.12"/>
    </reaction>
</comment>
<evidence type="ECO:0000256" key="9">
    <source>
        <dbReference type="ARBA" id="ARBA00024247"/>
    </source>
</evidence>
<dbReference type="SUPFAM" id="SSF54285">
    <property type="entry name" value="MoaD/ThiS"/>
    <property type="match status" value="1"/>
</dbReference>
<dbReference type="SUPFAM" id="SSF54690">
    <property type="entry name" value="Molybdopterin synthase subunit MoaE"/>
    <property type="match status" value="1"/>
</dbReference>
<dbReference type="Pfam" id="PF02597">
    <property type="entry name" value="ThiS"/>
    <property type="match status" value="1"/>
</dbReference>